<feature type="domain" description="HTH tetR-type" evidence="4">
    <location>
        <begin position="1"/>
        <end position="59"/>
    </location>
</feature>
<protein>
    <submittedName>
        <fullName evidence="5">TetR/AcrR family transcriptional regulator</fullName>
    </submittedName>
</protein>
<dbReference type="SUPFAM" id="SSF46689">
    <property type="entry name" value="Homeodomain-like"/>
    <property type="match status" value="1"/>
</dbReference>
<dbReference type="InterPro" id="IPR009057">
    <property type="entry name" value="Homeodomain-like_sf"/>
</dbReference>
<dbReference type="PROSITE" id="PS50977">
    <property type="entry name" value="HTH_TETR_2"/>
    <property type="match status" value="1"/>
</dbReference>
<dbReference type="SUPFAM" id="SSF48498">
    <property type="entry name" value="Tetracyclin repressor-like, C-terminal domain"/>
    <property type="match status" value="1"/>
</dbReference>
<keyword evidence="6" id="KW-1185">Reference proteome</keyword>
<dbReference type="InterPro" id="IPR050109">
    <property type="entry name" value="HTH-type_TetR-like_transc_reg"/>
</dbReference>
<evidence type="ECO:0000256" key="1">
    <source>
        <dbReference type="ARBA" id="ARBA00023125"/>
    </source>
</evidence>
<organism evidence="5 6">
    <name type="scientific">Saccharibacillus alkalitolerans</name>
    <dbReference type="NCBI Taxonomy" id="2705290"/>
    <lineage>
        <taxon>Bacteria</taxon>
        <taxon>Bacillati</taxon>
        <taxon>Bacillota</taxon>
        <taxon>Bacilli</taxon>
        <taxon>Bacillales</taxon>
        <taxon>Paenibacillaceae</taxon>
        <taxon>Saccharibacillus</taxon>
    </lineage>
</organism>
<evidence type="ECO:0000259" key="4">
    <source>
        <dbReference type="PROSITE" id="PS50977"/>
    </source>
</evidence>
<sequence>MKIRILKAAKKLTAEKGFEATTVREICAEAEANLSLVSYYYGGKEHVFEAVLDAFIPIYEASAILAQRKLGPVEGLCTLVREIVLFRSSDPEIARIIHQEITRETPRTPLVQKRIARGWKLLRGYLDEGARQGLFQFRSLDMTMVQVMGSILFGDNRSGIVTAMEEPFPDADTQVMDVLTYILRGVGYSGEAAFAGEPIIPTLIAGCDGGQIDREESVNGTGNPESPKPE</sequence>
<feature type="DNA-binding region" description="H-T-H motif" evidence="2">
    <location>
        <begin position="22"/>
        <end position="41"/>
    </location>
</feature>
<dbReference type="Gene3D" id="1.10.357.10">
    <property type="entry name" value="Tetracycline Repressor, domain 2"/>
    <property type="match status" value="1"/>
</dbReference>
<evidence type="ECO:0000313" key="5">
    <source>
        <dbReference type="EMBL" id="NGZ76648.1"/>
    </source>
</evidence>
<dbReference type="InterPro" id="IPR036271">
    <property type="entry name" value="Tet_transcr_reg_TetR-rel_C_sf"/>
</dbReference>
<dbReference type="EMBL" id="JAAFGS010000005">
    <property type="protein sequence ID" value="NGZ76648.1"/>
    <property type="molecule type" value="Genomic_DNA"/>
</dbReference>
<dbReference type="InterPro" id="IPR001647">
    <property type="entry name" value="HTH_TetR"/>
</dbReference>
<comment type="caution">
    <text evidence="5">The sequence shown here is derived from an EMBL/GenBank/DDBJ whole genome shotgun (WGS) entry which is preliminary data.</text>
</comment>
<feature type="region of interest" description="Disordered" evidence="3">
    <location>
        <begin position="211"/>
        <end position="230"/>
    </location>
</feature>
<dbReference type="RefSeq" id="WP_166275711.1">
    <property type="nucleotide sequence ID" value="NZ_JAAFGS010000005.1"/>
</dbReference>
<reference evidence="5 6" key="1">
    <citation type="submission" date="2020-01" db="EMBL/GenBank/DDBJ databases">
        <title>Polyphasic characterisation and genomic insights into a novel alkali tolerant bacterium VR-M41.</title>
        <authorList>
            <person name="Vemuluri V.R."/>
        </authorList>
    </citation>
    <scope>NUCLEOTIDE SEQUENCE [LARGE SCALE GENOMIC DNA]</scope>
    <source>
        <strain evidence="5 6">VR-M41</strain>
    </source>
</reference>
<evidence type="ECO:0000256" key="2">
    <source>
        <dbReference type="PROSITE-ProRule" id="PRU00335"/>
    </source>
</evidence>
<evidence type="ECO:0000313" key="6">
    <source>
        <dbReference type="Proteomes" id="UP000800303"/>
    </source>
</evidence>
<gene>
    <name evidence="5" type="ORF">GYN08_15075</name>
</gene>
<dbReference type="PANTHER" id="PTHR30328">
    <property type="entry name" value="TRANSCRIPTIONAL REPRESSOR"/>
    <property type="match status" value="1"/>
</dbReference>
<evidence type="ECO:0000256" key="3">
    <source>
        <dbReference type="SAM" id="MobiDB-lite"/>
    </source>
</evidence>
<accession>A0ABX0F8K9</accession>
<name>A0ABX0F8K9_9BACL</name>
<proteinExistence type="predicted"/>
<dbReference type="Pfam" id="PF00440">
    <property type="entry name" value="TetR_N"/>
    <property type="match status" value="1"/>
</dbReference>
<dbReference type="PANTHER" id="PTHR30328:SF54">
    <property type="entry name" value="HTH-TYPE TRANSCRIPTIONAL REPRESSOR SCO4008"/>
    <property type="match status" value="1"/>
</dbReference>
<keyword evidence="1 2" id="KW-0238">DNA-binding</keyword>
<dbReference type="Proteomes" id="UP000800303">
    <property type="component" value="Unassembled WGS sequence"/>
</dbReference>
<dbReference type="Gene3D" id="1.10.10.60">
    <property type="entry name" value="Homeodomain-like"/>
    <property type="match status" value="1"/>
</dbReference>